<organism evidence="1 2">
    <name type="scientific">Candidatus Thiomargarita nelsonii</name>
    <dbReference type="NCBI Taxonomy" id="1003181"/>
    <lineage>
        <taxon>Bacteria</taxon>
        <taxon>Pseudomonadati</taxon>
        <taxon>Pseudomonadota</taxon>
        <taxon>Gammaproteobacteria</taxon>
        <taxon>Thiotrichales</taxon>
        <taxon>Thiotrichaceae</taxon>
        <taxon>Thiomargarita</taxon>
    </lineage>
</organism>
<dbReference type="Proteomes" id="UP000076962">
    <property type="component" value="Unassembled WGS sequence"/>
</dbReference>
<evidence type="ECO:0000313" key="2">
    <source>
        <dbReference type="Proteomes" id="UP000076962"/>
    </source>
</evidence>
<reference evidence="1 2" key="1">
    <citation type="submission" date="2016-05" db="EMBL/GenBank/DDBJ databases">
        <title>Single-cell genome of chain-forming Candidatus Thiomargarita nelsonii and comparison to other large sulfur-oxidizing bacteria.</title>
        <authorList>
            <person name="Winkel M."/>
            <person name="Salman V."/>
            <person name="Woyke T."/>
            <person name="Schulz-Vogt H."/>
            <person name="Richter M."/>
            <person name="Flood B."/>
            <person name="Bailey J."/>
            <person name="Amann R."/>
            <person name="Mussmann M."/>
        </authorList>
    </citation>
    <scope>NUCLEOTIDE SEQUENCE [LARGE SCALE GENOMIC DNA]</scope>
    <source>
        <strain evidence="1 2">THI036</strain>
    </source>
</reference>
<protein>
    <submittedName>
        <fullName evidence="1">Uncharacterized protein</fullName>
    </submittedName>
</protein>
<comment type="caution">
    <text evidence="1">The sequence shown here is derived from an EMBL/GenBank/DDBJ whole genome shotgun (WGS) entry which is preliminary data.</text>
</comment>
<dbReference type="AlphaFoldDB" id="A0A176S206"/>
<proteinExistence type="predicted"/>
<gene>
    <name evidence="1" type="ORF">THIOM_002243</name>
</gene>
<accession>A0A176S206</accession>
<dbReference type="EMBL" id="LUTY01001258">
    <property type="protein sequence ID" value="OAD21976.1"/>
    <property type="molecule type" value="Genomic_DNA"/>
</dbReference>
<evidence type="ECO:0000313" key="1">
    <source>
        <dbReference type="EMBL" id="OAD21976.1"/>
    </source>
</evidence>
<name>A0A176S206_9GAMM</name>
<keyword evidence="2" id="KW-1185">Reference proteome</keyword>
<sequence length="59" mass="7069">MRGTHPTLAMVNGLLQPLPPHEHQVLVAKWLLLPLMAGNSHLAVNRPRFWWRFRQRHRW</sequence>